<evidence type="ECO:0000259" key="12">
    <source>
        <dbReference type="Pfam" id="PF01154"/>
    </source>
</evidence>
<proteinExistence type="inferred from homology"/>
<keyword evidence="11" id="KW-0443">Lipid metabolism</keyword>
<evidence type="ECO:0000313" key="16">
    <source>
        <dbReference type="Proteomes" id="UP000030764"/>
    </source>
</evidence>
<keyword evidence="11" id="KW-0753">Steroid metabolism</keyword>
<evidence type="ECO:0000256" key="10">
    <source>
        <dbReference type="PIRSR" id="PIRSR610122-2"/>
    </source>
</evidence>
<evidence type="ECO:0000256" key="5">
    <source>
        <dbReference type="ARBA" id="ARBA00022955"/>
    </source>
</evidence>
<feature type="domain" description="Hydroxymethylglutaryl-coenzyme A synthase C-terminal" evidence="13">
    <location>
        <begin position="193"/>
        <end position="365"/>
    </location>
</feature>
<evidence type="ECO:0000259" key="13">
    <source>
        <dbReference type="Pfam" id="PF08540"/>
    </source>
</evidence>
<reference evidence="14 16" key="1">
    <citation type="journal article" date="2014" name="Nat. Genet.">
        <title>Genome and transcriptome of the porcine whipworm Trichuris suis.</title>
        <authorList>
            <person name="Jex A.R."/>
            <person name="Nejsum P."/>
            <person name="Schwarz E.M."/>
            <person name="Hu L."/>
            <person name="Young N.D."/>
            <person name="Hall R.S."/>
            <person name="Korhonen P.K."/>
            <person name="Liao S."/>
            <person name="Thamsborg S."/>
            <person name="Xia J."/>
            <person name="Xu P."/>
            <person name="Wang S."/>
            <person name="Scheerlinck J.P."/>
            <person name="Hofmann A."/>
            <person name="Sternberg P.W."/>
            <person name="Wang J."/>
            <person name="Gasser R.B."/>
        </authorList>
    </citation>
    <scope>NUCLEOTIDE SEQUENCE [LARGE SCALE GENOMIC DNA]</scope>
    <source>
        <strain evidence="15">DCEP-RM93F</strain>
        <strain evidence="14">DCEP-RM93M</strain>
    </source>
</reference>
<dbReference type="CDD" id="cd00827">
    <property type="entry name" value="init_cond_enzymes"/>
    <property type="match status" value="1"/>
</dbReference>
<dbReference type="UniPathway" id="UPA00058">
    <property type="reaction ID" value="UER00102"/>
</dbReference>
<feature type="domain" description="Hydroxymethylglutaryl-coenzyme A synthase C-terminal" evidence="13">
    <location>
        <begin position="379"/>
        <end position="496"/>
    </location>
</feature>
<comment type="function">
    <text evidence="11">Catalyzes the condensation of acetyl-CoA with acetoacetyl-CoA to form HMG-CoA.</text>
</comment>
<keyword evidence="5 11" id="KW-0752">Steroid biosynthesis</keyword>
<dbReference type="Proteomes" id="UP000030758">
    <property type="component" value="Unassembled WGS sequence"/>
</dbReference>
<feature type="binding site" evidence="10">
    <location>
        <position position="227"/>
    </location>
    <ligand>
        <name>CoA</name>
        <dbReference type="ChEBI" id="CHEBI:57287"/>
    </ligand>
</feature>
<keyword evidence="6 11" id="KW-0756">Sterol biosynthesis</keyword>
<feature type="active site" description="Acyl-thioester intermediate" evidence="9">
    <location>
        <position position="135"/>
    </location>
</feature>
<dbReference type="InterPro" id="IPR013746">
    <property type="entry name" value="HMG_CoA_synt_C_dom"/>
</dbReference>
<evidence type="ECO:0000256" key="2">
    <source>
        <dbReference type="ARBA" id="ARBA00007061"/>
    </source>
</evidence>
<evidence type="ECO:0000313" key="14">
    <source>
        <dbReference type="EMBL" id="KFD49938.1"/>
    </source>
</evidence>
<dbReference type="NCBIfam" id="TIGR01833">
    <property type="entry name" value="HMG-CoA-S_euk"/>
    <property type="match status" value="1"/>
</dbReference>
<dbReference type="EMBL" id="KL363261">
    <property type="protein sequence ID" value="KFD49938.1"/>
    <property type="molecule type" value="Genomic_DNA"/>
</dbReference>
<dbReference type="InterPro" id="IPR010122">
    <property type="entry name" value="HMG_CoA_synthase_euk"/>
</dbReference>
<accession>A0A085LY92</accession>
<dbReference type="GO" id="GO:0004421">
    <property type="term" value="F:hydroxymethylglutaryl-CoA synthase activity"/>
    <property type="evidence" value="ECO:0007669"/>
    <property type="project" value="UniProtKB-EC"/>
</dbReference>
<evidence type="ECO:0000313" key="15">
    <source>
        <dbReference type="EMBL" id="KFD60044.1"/>
    </source>
</evidence>
<dbReference type="EMBL" id="KL367700">
    <property type="protein sequence ID" value="KFD60044.1"/>
    <property type="molecule type" value="Genomic_DNA"/>
</dbReference>
<feature type="domain" description="Hydroxymethylglutaryl-coenzyme A synthase N-terminal" evidence="12">
    <location>
        <begin position="20"/>
        <end position="192"/>
    </location>
</feature>
<comment type="catalytic activity">
    <reaction evidence="7">
        <text>acetoacetyl-CoA + acetyl-CoA + H2O = (3S)-3-hydroxy-3-methylglutaryl-CoA + CoA + H(+)</text>
        <dbReference type="Rhea" id="RHEA:10188"/>
        <dbReference type="ChEBI" id="CHEBI:15377"/>
        <dbReference type="ChEBI" id="CHEBI:15378"/>
        <dbReference type="ChEBI" id="CHEBI:43074"/>
        <dbReference type="ChEBI" id="CHEBI:57286"/>
        <dbReference type="ChEBI" id="CHEBI:57287"/>
        <dbReference type="ChEBI" id="CHEBI:57288"/>
        <dbReference type="EC" id="2.3.3.10"/>
    </reaction>
    <physiologicalReaction direction="left-to-right" evidence="7">
        <dbReference type="Rhea" id="RHEA:10189"/>
    </physiologicalReaction>
</comment>
<keyword evidence="11" id="KW-0444">Lipid biosynthesis</keyword>
<dbReference type="PANTHER" id="PTHR43323:SF2">
    <property type="entry name" value="HYDROXYMETHYLGLUTARYL-COA SYNTHASE"/>
    <property type="match status" value="1"/>
</dbReference>
<keyword evidence="11" id="KW-1207">Sterol metabolism</keyword>
<evidence type="ECO:0000256" key="8">
    <source>
        <dbReference type="ARBA" id="ARBA00056639"/>
    </source>
</evidence>
<evidence type="ECO:0000256" key="7">
    <source>
        <dbReference type="ARBA" id="ARBA00049887"/>
    </source>
</evidence>
<dbReference type="EC" id="2.3.3.10" evidence="3 11"/>
<dbReference type="Gene3D" id="3.40.47.10">
    <property type="match status" value="1"/>
</dbReference>
<dbReference type="GO" id="GO:0010142">
    <property type="term" value="P:farnesyl diphosphate biosynthetic process, mevalonate pathway"/>
    <property type="evidence" value="ECO:0007669"/>
    <property type="project" value="InterPro"/>
</dbReference>
<dbReference type="FunFam" id="3.40.47.10:FF:000008">
    <property type="entry name" value="3-hydroxy-3-methylglutaryl coenzyme A synthase"/>
    <property type="match status" value="1"/>
</dbReference>
<name>A0A085LY92_9BILA</name>
<dbReference type="AlphaFoldDB" id="A0A085LY92"/>
<dbReference type="SUPFAM" id="SSF53901">
    <property type="entry name" value="Thiolase-like"/>
    <property type="match status" value="2"/>
</dbReference>
<evidence type="ECO:0000256" key="6">
    <source>
        <dbReference type="ARBA" id="ARBA00023011"/>
    </source>
</evidence>
<keyword evidence="16" id="KW-1185">Reference proteome</keyword>
<dbReference type="Pfam" id="PF08540">
    <property type="entry name" value="HMG_CoA_synt_C"/>
    <property type="match status" value="2"/>
</dbReference>
<feature type="active site" description="Proton donor/acceptor" evidence="9">
    <location>
        <position position="265"/>
    </location>
</feature>
<evidence type="ECO:0000256" key="4">
    <source>
        <dbReference type="ARBA" id="ARBA00022679"/>
    </source>
</evidence>
<comment type="similarity">
    <text evidence="2 11">Belongs to the thiolase-like superfamily. HMG-CoA synthase family.</text>
</comment>
<evidence type="ECO:0000256" key="3">
    <source>
        <dbReference type="ARBA" id="ARBA00012978"/>
    </source>
</evidence>
<dbReference type="InterPro" id="IPR016039">
    <property type="entry name" value="Thiolase-like"/>
</dbReference>
<comment type="pathway">
    <text evidence="1 11">Metabolic intermediate biosynthesis; (R)-mevalonate biosynthesis; (R)-mevalonate from acetyl-CoA: step 2/3.</text>
</comment>
<feature type="active site" description="Proton donor/acceptor" evidence="9">
    <location>
        <position position="101"/>
    </location>
</feature>
<gene>
    <name evidence="14" type="ORF">M513_09152</name>
    <name evidence="15" type="ORF">M514_09152</name>
</gene>
<dbReference type="GO" id="GO:0016126">
    <property type="term" value="P:sterol biosynthetic process"/>
    <property type="evidence" value="ECO:0007669"/>
    <property type="project" value="UniProtKB-KW"/>
</dbReference>
<keyword evidence="4 11" id="KW-0808">Transferase</keyword>
<evidence type="ECO:0000256" key="1">
    <source>
        <dbReference type="ARBA" id="ARBA00005218"/>
    </source>
</evidence>
<feature type="binding site" evidence="10">
    <location>
        <position position="270"/>
    </location>
    <ligand>
        <name>CoA</name>
        <dbReference type="ChEBI" id="CHEBI:57287"/>
    </ligand>
</feature>
<dbReference type="Pfam" id="PF01154">
    <property type="entry name" value="HMG_CoA_synt_N"/>
    <property type="match status" value="1"/>
</dbReference>
<sequence length="497" mass="55926">MAEWTMQNGFNDASKSPCRAENVGIIGMDIYFPSMYVDQSELELYDAVSPGKYTIGLGQLEMAVCSDLEDVCSIALTVTKRLLDHYGVSPCEIGRLEVGTESHFDRSKSVKTFLMQLFAEKGNTDLGGIDSINACFGATQALFNAIDWVESGHWDGRYALVIAADIAVYSKGPARCTGGAGAVAMLIGNDAPLVFHHRVRSYHVDHVYDFYKPHNNCEYPTIDGPLSIQSYFVALDRCYSLFCKKYSDVYAEESNVSSFGGILFHTPYSKLVQKSLARLVYTDLLRGVPLSSLIDSSANFDLTELSVQSRDPTELENDKMLEKKMLEISRQTFASKTEPSLWLSRRIGNMYAASVHAAIISYLKRQVVLRYHQSNFKSCIYLFLLRSVSDELPGQRLLLFSYGSGYVACMFSMEIRRDAHSVARLQQILKTLDNSMDLLEQRSKVSPEMFHRLLDERNAAVGCAPYSPVGDVSWLFDRTFYLSGVDKLHRREYKLKE</sequence>
<evidence type="ECO:0000256" key="9">
    <source>
        <dbReference type="PIRSR" id="PIRSR610122-1"/>
    </source>
</evidence>
<dbReference type="Proteomes" id="UP000030764">
    <property type="component" value="Unassembled WGS sequence"/>
</dbReference>
<dbReference type="PANTHER" id="PTHR43323">
    <property type="entry name" value="3-HYDROXY-3-METHYLGLUTARYL COENZYME A SYNTHASE"/>
    <property type="match status" value="1"/>
</dbReference>
<feature type="binding site" evidence="10">
    <location>
        <position position="274"/>
    </location>
    <ligand>
        <name>CoA</name>
        <dbReference type="ChEBI" id="CHEBI:57287"/>
    </ligand>
</feature>
<protein>
    <recommendedName>
        <fullName evidence="3 11">Hydroxymethylglutaryl-CoA synthase</fullName>
        <shortName evidence="11">HMG-CoA synthase</shortName>
        <ecNumber evidence="3 11">2.3.3.10</ecNumber>
    </recommendedName>
    <alternativeName>
        <fullName evidence="11">3-hydroxy-3-methylglutaryl coenzyme A synthase</fullName>
    </alternativeName>
</protein>
<dbReference type="GO" id="GO:0006084">
    <property type="term" value="P:acetyl-CoA metabolic process"/>
    <property type="evidence" value="ECO:0007669"/>
    <property type="project" value="InterPro"/>
</dbReference>
<comment type="function">
    <text evidence="8">This enzyme condenses acetyl-CoA with acetoacetyl-CoA to form HMG-CoA, which is the substrate for HMG-CoA reductase.</text>
</comment>
<evidence type="ECO:0000256" key="11">
    <source>
        <dbReference type="RuleBase" id="RU364071"/>
    </source>
</evidence>
<dbReference type="InterPro" id="IPR013528">
    <property type="entry name" value="HMG_CoA_synth_N"/>
</dbReference>
<organism evidence="14 16">
    <name type="scientific">Trichuris suis</name>
    <name type="common">pig whipworm</name>
    <dbReference type="NCBI Taxonomy" id="68888"/>
    <lineage>
        <taxon>Eukaryota</taxon>
        <taxon>Metazoa</taxon>
        <taxon>Ecdysozoa</taxon>
        <taxon>Nematoda</taxon>
        <taxon>Enoplea</taxon>
        <taxon>Dorylaimia</taxon>
        <taxon>Trichinellida</taxon>
        <taxon>Trichuridae</taxon>
        <taxon>Trichuris</taxon>
    </lineage>
</organism>